<keyword evidence="4" id="KW-1185">Reference proteome</keyword>
<protein>
    <submittedName>
        <fullName evidence="3">Excinuclease ABC C subunit domain protein</fullName>
    </submittedName>
</protein>
<proteinExistence type="inferred from homology"/>
<dbReference type="Gene3D" id="3.40.1440.10">
    <property type="entry name" value="GIY-YIG endonuclease"/>
    <property type="match status" value="1"/>
</dbReference>
<dbReference type="SUPFAM" id="SSF82771">
    <property type="entry name" value="GIY-YIG endonuclease"/>
    <property type="match status" value="1"/>
</dbReference>
<accession>F0SL79</accession>
<dbReference type="HOGENOM" id="CLU_135650_0_3_0"/>
<sequence length="96" mass="11000">MTEATTTEWHVYMLSCADGSLYTGVTKDLERRVEQHNRGVGARYTRSRLPVEICYQEPVASHGDALRREITLKRLSRRQKLALVQHFAESNRVPSA</sequence>
<comment type="similarity">
    <text evidence="1">Belongs to the UPF0213 family.</text>
</comment>
<dbReference type="CDD" id="cd10456">
    <property type="entry name" value="GIY-YIG_UPF0213"/>
    <property type="match status" value="1"/>
</dbReference>
<dbReference type="eggNOG" id="COG2827">
    <property type="taxonomic scope" value="Bacteria"/>
</dbReference>
<feature type="domain" description="GIY-YIG" evidence="2">
    <location>
        <begin position="7"/>
        <end position="82"/>
    </location>
</feature>
<name>F0SL79_RUBBR</name>
<dbReference type="PANTHER" id="PTHR34477:SF1">
    <property type="entry name" value="UPF0213 PROTEIN YHBQ"/>
    <property type="match status" value="1"/>
</dbReference>
<dbReference type="PANTHER" id="PTHR34477">
    <property type="entry name" value="UPF0213 PROTEIN YHBQ"/>
    <property type="match status" value="1"/>
</dbReference>
<dbReference type="AlphaFoldDB" id="F0SL79"/>
<dbReference type="InterPro" id="IPR000305">
    <property type="entry name" value="GIY-YIG_endonuc"/>
</dbReference>
<dbReference type="InterPro" id="IPR050190">
    <property type="entry name" value="UPF0213_domain"/>
</dbReference>
<reference evidence="4" key="1">
    <citation type="submission" date="2011-02" db="EMBL/GenBank/DDBJ databases">
        <title>The complete genome of Planctomyces brasiliensis DSM 5305.</title>
        <authorList>
            <person name="Lucas S."/>
            <person name="Copeland A."/>
            <person name="Lapidus A."/>
            <person name="Bruce D."/>
            <person name="Goodwin L."/>
            <person name="Pitluck S."/>
            <person name="Kyrpides N."/>
            <person name="Mavromatis K."/>
            <person name="Pagani I."/>
            <person name="Ivanova N."/>
            <person name="Ovchinnikova G."/>
            <person name="Lu M."/>
            <person name="Detter J.C."/>
            <person name="Han C."/>
            <person name="Land M."/>
            <person name="Hauser L."/>
            <person name="Markowitz V."/>
            <person name="Cheng J.-F."/>
            <person name="Hugenholtz P."/>
            <person name="Woyke T."/>
            <person name="Wu D."/>
            <person name="Tindall B."/>
            <person name="Pomrenke H.G."/>
            <person name="Brambilla E."/>
            <person name="Klenk H.-P."/>
            <person name="Eisen J.A."/>
        </authorList>
    </citation>
    <scope>NUCLEOTIDE SEQUENCE [LARGE SCALE GENOMIC DNA]</scope>
    <source>
        <strain evidence="4">ATCC 49424 / DSM 5305 / JCM 21570 / NBRC 103401 / IFAM 1448</strain>
    </source>
</reference>
<evidence type="ECO:0000313" key="3">
    <source>
        <dbReference type="EMBL" id="ADY60962.1"/>
    </source>
</evidence>
<dbReference type="Pfam" id="PF01541">
    <property type="entry name" value="GIY-YIG"/>
    <property type="match status" value="1"/>
</dbReference>
<dbReference type="InterPro" id="IPR035901">
    <property type="entry name" value="GIY-YIG_endonuc_sf"/>
</dbReference>
<dbReference type="PROSITE" id="PS50164">
    <property type="entry name" value="GIY_YIG"/>
    <property type="match status" value="1"/>
</dbReference>
<dbReference type="Proteomes" id="UP000006860">
    <property type="component" value="Chromosome"/>
</dbReference>
<evidence type="ECO:0000259" key="2">
    <source>
        <dbReference type="PROSITE" id="PS50164"/>
    </source>
</evidence>
<organism evidence="3 4">
    <name type="scientific">Rubinisphaera brasiliensis (strain ATCC 49424 / DSM 5305 / JCM 21570 / IAM 15109 / NBRC 103401 / IFAM 1448)</name>
    <name type="common">Planctomyces brasiliensis</name>
    <dbReference type="NCBI Taxonomy" id="756272"/>
    <lineage>
        <taxon>Bacteria</taxon>
        <taxon>Pseudomonadati</taxon>
        <taxon>Planctomycetota</taxon>
        <taxon>Planctomycetia</taxon>
        <taxon>Planctomycetales</taxon>
        <taxon>Planctomycetaceae</taxon>
        <taxon>Rubinisphaera</taxon>
    </lineage>
</organism>
<dbReference type="RefSeq" id="WP_013629682.1">
    <property type="nucleotide sequence ID" value="NC_015174.1"/>
</dbReference>
<dbReference type="EMBL" id="CP002546">
    <property type="protein sequence ID" value="ADY60962.1"/>
    <property type="molecule type" value="Genomic_DNA"/>
</dbReference>
<evidence type="ECO:0000313" key="4">
    <source>
        <dbReference type="Proteomes" id="UP000006860"/>
    </source>
</evidence>
<gene>
    <name evidence="3" type="ordered locus">Plabr_3365</name>
</gene>
<dbReference type="KEGG" id="pbs:Plabr_3365"/>
<evidence type="ECO:0000256" key="1">
    <source>
        <dbReference type="ARBA" id="ARBA00007435"/>
    </source>
</evidence>
<dbReference type="STRING" id="756272.Plabr_3365"/>
<dbReference type="OrthoDB" id="9807770at2"/>